<name>A0A934KEA2_9BACT</name>
<organism evidence="1 2">
    <name type="scientific">Candidatus Dormiibacter inghamiae</name>
    <dbReference type="NCBI Taxonomy" id="3127013"/>
    <lineage>
        <taxon>Bacteria</taxon>
        <taxon>Bacillati</taxon>
        <taxon>Candidatus Dormiibacterota</taxon>
        <taxon>Candidatus Dormibacteria</taxon>
        <taxon>Candidatus Dormibacterales</taxon>
        <taxon>Candidatus Dormibacteraceae</taxon>
        <taxon>Candidatus Dormiibacter</taxon>
    </lineage>
</organism>
<proteinExistence type="predicted"/>
<dbReference type="EMBL" id="JAEKNQ010000013">
    <property type="protein sequence ID" value="MBJ7602057.1"/>
    <property type="molecule type" value="Genomic_DNA"/>
</dbReference>
<evidence type="ECO:0000313" key="2">
    <source>
        <dbReference type="Proteomes" id="UP000620075"/>
    </source>
</evidence>
<comment type="caution">
    <text evidence="1">The sequence shown here is derived from an EMBL/GenBank/DDBJ whole genome shotgun (WGS) entry which is preliminary data.</text>
</comment>
<reference evidence="1 2" key="1">
    <citation type="submission" date="2020-10" db="EMBL/GenBank/DDBJ databases">
        <title>Ca. Dormibacterota MAGs.</title>
        <authorList>
            <person name="Montgomery K."/>
        </authorList>
    </citation>
    <scope>NUCLEOTIDE SEQUENCE [LARGE SCALE GENOMIC DNA]</scope>
    <source>
        <strain evidence="1">SC8811_S16_3</strain>
    </source>
</reference>
<gene>
    <name evidence="1" type="ORF">JF888_02495</name>
</gene>
<accession>A0A934KEA2</accession>
<dbReference type="AlphaFoldDB" id="A0A934KEA2"/>
<dbReference type="Proteomes" id="UP000620075">
    <property type="component" value="Unassembled WGS sequence"/>
</dbReference>
<dbReference type="RefSeq" id="WP_338176441.1">
    <property type="nucleotide sequence ID" value="NZ_JAEKNQ010000013.1"/>
</dbReference>
<protein>
    <submittedName>
        <fullName evidence="1">Uncharacterized protein</fullName>
    </submittedName>
</protein>
<sequence>MAPPSYVGFDEAAPSGHRSPAHTAHVLLYPVGIEPGSYTVVVVMINPRHQVTIEFCVP</sequence>
<evidence type="ECO:0000313" key="1">
    <source>
        <dbReference type="EMBL" id="MBJ7602057.1"/>
    </source>
</evidence>